<dbReference type="eggNOG" id="COG0232">
    <property type="taxonomic scope" value="Bacteria"/>
</dbReference>
<dbReference type="AlphaFoldDB" id="A0A094JGU5"/>
<dbReference type="NCBIfam" id="NF003429">
    <property type="entry name" value="PRK04926.1"/>
    <property type="match status" value="1"/>
</dbReference>
<comment type="similarity">
    <text evidence="3">Belongs to the dGTPase family. Type 1 subfamily.</text>
</comment>
<evidence type="ECO:0000313" key="6">
    <source>
        <dbReference type="Proteomes" id="UP000029264"/>
    </source>
</evidence>
<evidence type="ECO:0000256" key="2">
    <source>
        <dbReference type="ARBA" id="ARBA00022842"/>
    </source>
</evidence>
<keyword evidence="6" id="KW-1185">Reference proteome</keyword>
<reference evidence="5 6" key="1">
    <citation type="submission" date="2014-06" db="EMBL/GenBank/DDBJ databases">
        <title>Shewanella sp. YQH10.</title>
        <authorList>
            <person name="Liu Y."/>
            <person name="Zeng R."/>
        </authorList>
    </citation>
    <scope>NUCLEOTIDE SEQUENCE [LARGE SCALE GENOMIC DNA]</scope>
    <source>
        <strain evidence="5 6">YQH10</strain>
    </source>
</reference>
<evidence type="ECO:0000259" key="4">
    <source>
        <dbReference type="PROSITE" id="PS51831"/>
    </source>
</evidence>
<dbReference type="RefSeq" id="WP_037439586.1">
    <property type="nucleotide sequence ID" value="NZ_JPEO01000002.1"/>
</dbReference>
<dbReference type="GO" id="GO:0008832">
    <property type="term" value="F:dGTPase activity"/>
    <property type="evidence" value="ECO:0007669"/>
    <property type="project" value="UniProtKB-UniRule"/>
</dbReference>
<dbReference type="Gene3D" id="1.10.3410.10">
    <property type="entry name" value="putative deoxyguanosinetriphosphate triphosphohydrolase like domain"/>
    <property type="match status" value="1"/>
</dbReference>
<dbReference type="InterPro" id="IPR050135">
    <property type="entry name" value="dGTPase-like"/>
</dbReference>
<feature type="domain" description="HD" evidence="4">
    <location>
        <begin position="68"/>
        <end position="252"/>
    </location>
</feature>
<dbReference type="SUPFAM" id="SSF109604">
    <property type="entry name" value="HD-domain/PDEase-like"/>
    <property type="match status" value="1"/>
</dbReference>
<proteinExistence type="inferred from homology"/>
<dbReference type="HAMAP" id="MF_00030">
    <property type="entry name" value="dGTPase_type1"/>
    <property type="match status" value="1"/>
</dbReference>
<dbReference type="PANTHER" id="PTHR11373:SF32">
    <property type="entry name" value="DEOXYGUANOSINETRIPHOSPHATE TRIPHOSPHOHYDROLASE"/>
    <property type="match status" value="1"/>
</dbReference>
<dbReference type="InterPro" id="IPR006674">
    <property type="entry name" value="HD_domain"/>
</dbReference>
<evidence type="ECO:0000313" key="5">
    <source>
        <dbReference type="EMBL" id="KFZ38417.1"/>
    </source>
</evidence>
<dbReference type="InterPro" id="IPR003607">
    <property type="entry name" value="HD/PDEase_dom"/>
</dbReference>
<dbReference type="Gene3D" id="1.10.3210.10">
    <property type="entry name" value="Hypothetical protein af1432"/>
    <property type="match status" value="2"/>
</dbReference>
<dbReference type="EMBL" id="JPEO01000002">
    <property type="protein sequence ID" value="KFZ38417.1"/>
    <property type="molecule type" value="Genomic_DNA"/>
</dbReference>
<comment type="function">
    <text evidence="3">dGTPase preferentially hydrolyzes dGTP over the other canonical NTPs.</text>
</comment>
<comment type="caution">
    <text evidence="5">The sequence shown here is derived from an EMBL/GenBank/DDBJ whole genome shotgun (WGS) entry which is preliminary data.</text>
</comment>
<accession>A0A094JGU5</accession>
<evidence type="ECO:0000256" key="1">
    <source>
        <dbReference type="ARBA" id="ARBA00022801"/>
    </source>
</evidence>
<protein>
    <recommendedName>
        <fullName evidence="3">Probable deoxyguanosinetriphosphate triphosphohydrolase</fullName>
        <shortName evidence="3">dGTP triphosphohydrolase</shortName>
        <shortName evidence="3">dGTPase</shortName>
        <ecNumber evidence="3">3.1.5.1</ecNumber>
    </recommendedName>
</protein>
<dbReference type="InterPro" id="IPR023293">
    <property type="entry name" value="dGTP_triP_hydro_central_sf"/>
</dbReference>
<dbReference type="GO" id="GO:0006203">
    <property type="term" value="P:dGTP catabolic process"/>
    <property type="evidence" value="ECO:0007669"/>
    <property type="project" value="InterPro"/>
</dbReference>
<dbReference type="PROSITE" id="PS51831">
    <property type="entry name" value="HD"/>
    <property type="match status" value="1"/>
</dbReference>
<name>A0A094JGU5_9GAMM</name>
<dbReference type="Pfam" id="PF01966">
    <property type="entry name" value="HD"/>
    <property type="match status" value="1"/>
</dbReference>
<comment type="caution">
    <text evidence="3">As this bacterium is not an Enterobacterale, this protein may not have a true dGTPase activity.</text>
</comment>
<dbReference type="SMART" id="SM00471">
    <property type="entry name" value="HDc"/>
    <property type="match status" value="1"/>
</dbReference>
<keyword evidence="2 3" id="KW-0460">Magnesium</keyword>
<dbReference type="NCBIfam" id="TIGR01353">
    <property type="entry name" value="dGTP_triPase"/>
    <property type="match status" value="1"/>
</dbReference>
<evidence type="ECO:0000256" key="3">
    <source>
        <dbReference type="HAMAP-Rule" id="MF_00030"/>
    </source>
</evidence>
<dbReference type="EC" id="3.1.5.1" evidence="3"/>
<dbReference type="Pfam" id="PF13286">
    <property type="entry name" value="HD_assoc"/>
    <property type="match status" value="1"/>
</dbReference>
<keyword evidence="1 3" id="KW-0378">Hydrolase</keyword>
<dbReference type="PANTHER" id="PTHR11373">
    <property type="entry name" value="DEOXYNUCLEOSIDE TRIPHOSPHATE TRIPHOSPHOHYDROLASE"/>
    <property type="match status" value="1"/>
</dbReference>
<gene>
    <name evidence="3" type="primary">dgt</name>
    <name evidence="5" type="ORF">HR45_02935</name>
</gene>
<dbReference type="CDD" id="cd00077">
    <property type="entry name" value="HDc"/>
    <property type="match status" value="1"/>
</dbReference>
<comment type="cofactor">
    <cofactor evidence="3">
        <name>Mg(2+)</name>
        <dbReference type="ChEBI" id="CHEBI:18420"/>
    </cofactor>
</comment>
<dbReference type="STRING" id="1515746.HR45_02935"/>
<dbReference type="OrthoDB" id="9803619at2"/>
<dbReference type="InterPro" id="IPR026875">
    <property type="entry name" value="PHydrolase_assoc_dom"/>
</dbReference>
<dbReference type="GO" id="GO:0000287">
    <property type="term" value="F:magnesium ion binding"/>
    <property type="evidence" value="ECO:0007669"/>
    <property type="project" value="UniProtKB-UniRule"/>
</dbReference>
<dbReference type="Proteomes" id="UP000029264">
    <property type="component" value="Unassembled WGS sequence"/>
</dbReference>
<organism evidence="5 6">
    <name type="scientific">Shewanella mangrovi</name>
    <dbReference type="NCBI Taxonomy" id="1515746"/>
    <lineage>
        <taxon>Bacteria</taxon>
        <taxon>Pseudomonadati</taxon>
        <taxon>Pseudomonadota</taxon>
        <taxon>Gammaproteobacteria</taxon>
        <taxon>Alteromonadales</taxon>
        <taxon>Shewanellaceae</taxon>
        <taxon>Shewanella</taxon>
    </lineage>
</organism>
<dbReference type="InterPro" id="IPR020779">
    <property type="entry name" value="dNTPase_1"/>
</dbReference>
<dbReference type="InterPro" id="IPR006261">
    <property type="entry name" value="dGTPase"/>
</dbReference>
<comment type="catalytic activity">
    <reaction evidence="3">
        <text>dGTP + H2O = 2'-deoxyguanosine + triphosphate + H(+)</text>
        <dbReference type="Rhea" id="RHEA:15193"/>
        <dbReference type="ChEBI" id="CHEBI:15377"/>
        <dbReference type="ChEBI" id="CHEBI:15378"/>
        <dbReference type="ChEBI" id="CHEBI:17172"/>
        <dbReference type="ChEBI" id="CHEBI:18036"/>
        <dbReference type="ChEBI" id="CHEBI:61429"/>
        <dbReference type="EC" id="3.1.5.1"/>
    </reaction>
</comment>
<sequence length="484" mass="55204">MKPDFRKRFSLKRPFSHATSDDCNDDIRALQRAYESDRGRIINSAAIRRLQQKTQVFALERNAAVRSRLTHSLEVQQTGRFIVQRIYELLGDQAVDYGLAAFERCMETLVEMACLMHDVGNPPFGHFGEAAISDWFEEHIQTLNPEFCLQYAPLRNDACHFEGNAQAIRLMHSLLALNLTYSQIAGILKYTRAGDVAKADAPQHKHYLMKKVGYYASERTFVQQLWQQLNIDAGNRHPVSYIMEAADDISYCLADIEDAVEKGVISLTELQQALCDEYQRQAITHTLPTKHLQRMQDAVTYAQTQSSRININHTSQFFTFLRVKLIHPLVSHAAQAFIENIQAVYRGDLNRALLEDGSFCHAIAAALKQVAIDRVFSHREVEKLELQGYRIITALLDSYAPLLALSSEDFLALVAGTSRKPLIAARLLHRLPQKHLATYKNAIKNGNLDELPEFYHRCRLVQDYISGMTDQFAQDEYRLMQALD</sequence>